<evidence type="ECO:0000256" key="1">
    <source>
        <dbReference type="SAM" id="MobiDB-lite"/>
    </source>
</evidence>
<comment type="caution">
    <text evidence="4">The sequence shown here is derived from an EMBL/GenBank/DDBJ whole genome shotgun (WGS) entry which is preliminary data.</text>
</comment>
<feature type="region of interest" description="Disordered" evidence="1">
    <location>
        <begin position="180"/>
        <end position="229"/>
    </location>
</feature>
<feature type="signal peptide" evidence="3">
    <location>
        <begin position="1"/>
        <end position="20"/>
    </location>
</feature>
<keyword evidence="2" id="KW-0472">Membrane</keyword>
<keyword evidence="2" id="KW-0812">Transmembrane</keyword>
<keyword evidence="5" id="KW-1185">Reference proteome</keyword>
<keyword evidence="2" id="KW-1133">Transmembrane helix</keyword>
<reference evidence="4" key="1">
    <citation type="submission" date="2019-10" db="EMBL/GenBank/DDBJ databases">
        <authorList>
            <consortium name="DOE Joint Genome Institute"/>
            <person name="Kuo A."/>
            <person name="Miyauchi S."/>
            <person name="Kiss E."/>
            <person name="Drula E."/>
            <person name="Kohler A."/>
            <person name="Sanchez-Garcia M."/>
            <person name="Andreopoulos B."/>
            <person name="Barry K.W."/>
            <person name="Bonito G."/>
            <person name="Buee M."/>
            <person name="Carver A."/>
            <person name="Chen C."/>
            <person name="Cichocki N."/>
            <person name="Clum A."/>
            <person name="Culley D."/>
            <person name="Crous P.W."/>
            <person name="Fauchery L."/>
            <person name="Girlanda M."/>
            <person name="Hayes R."/>
            <person name="Keri Z."/>
            <person name="LaButti K."/>
            <person name="Lipzen A."/>
            <person name="Lombard V."/>
            <person name="Magnuson J."/>
            <person name="Maillard F."/>
            <person name="Morin E."/>
            <person name="Murat C."/>
            <person name="Nolan M."/>
            <person name="Ohm R."/>
            <person name="Pangilinan J."/>
            <person name="Pereira M."/>
            <person name="Perotto S."/>
            <person name="Peter M."/>
            <person name="Riley R."/>
            <person name="Sitrit Y."/>
            <person name="Stielow B."/>
            <person name="Szollosi G."/>
            <person name="Zifcakova L."/>
            <person name="Stursova M."/>
            <person name="Spatafora J.W."/>
            <person name="Tedersoo L."/>
            <person name="Vaario L.-M."/>
            <person name="Yamada A."/>
            <person name="Yan M."/>
            <person name="Wang P."/>
            <person name="Xu J."/>
            <person name="Bruns T."/>
            <person name="Baldrian P."/>
            <person name="Vilgalys R."/>
            <person name="Henrissat B."/>
            <person name="Grigoriev I.V."/>
            <person name="Hibbett D."/>
            <person name="Nagy L.G."/>
            <person name="Martin F.M."/>
        </authorList>
    </citation>
    <scope>NUCLEOTIDE SEQUENCE</scope>
    <source>
        <strain evidence="4">BED1</strain>
    </source>
</reference>
<organism evidence="4 5">
    <name type="scientific">Boletus edulis BED1</name>
    <dbReference type="NCBI Taxonomy" id="1328754"/>
    <lineage>
        <taxon>Eukaryota</taxon>
        <taxon>Fungi</taxon>
        <taxon>Dikarya</taxon>
        <taxon>Basidiomycota</taxon>
        <taxon>Agaricomycotina</taxon>
        <taxon>Agaricomycetes</taxon>
        <taxon>Agaricomycetidae</taxon>
        <taxon>Boletales</taxon>
        <taxon>Boletineae</taxon>
        <taxon>Boletaceae</taxon>
        <taxon>Boletoideae</taxon>
        <taxon>Boletus</taxon>
    </lineage>
</organism>
<dbReference type="Gene3D" id="1.20.5.510">
    <property type="entry name" value="Single helix bin"/>
    <property type="match status" value="1"/>
</dbReference>
<feature type="compositionally biased region" description="Low complexity" evidence="1">
    <location>
        <begin position="435"/>
        <end position="445"/>
    </location>
</feature>
<evidence type="ECO:0000313" key="4">
    <source>
        <dbReference type="EMBL" id="KAF8432437.1"/>
    </source>
</evidence>
<reference evidence="4" key="2">
    <citation type="journal article" date="2020" name="Nat. Commun.">
        <title>Large-scale genome sequencing of mycorrhizal fungi provides insights into the early evolution of symbiotic traits.</title>
        <authorList>
            <person name="Miyauchi S."/>
            <person name="Kiss E."/>
            <person name="Kuo A."/>
            <person name="Drula E."/>
            <person name="Kohler A."/>
            <person name="Sanchez-Garcia M."/>
            <person name="Morin E."/>
            <person name="Andreopoulos B."/>
            <person name="Barry K.W."/>
            <person name="Bonito G."/>
            <person name="Buee M."/>
            <person name="Carver A."/>
            <person name="Chen C."/>
            <person name="Cichocki N."/>
            <person name="Clum A."/>
            <person name="Culley D."/>
            <person name="Crous P.W."/>
            <person name="Fauchery L."/>
            <person name="Girlanda M."/>
            <person name="Hayes R.D."/>
            <person name="Keri Z."/>
            <person name="LaButti K."/>
            <person name="Lipzen A."/>
            <person name="Lombard V."/>
            <person name="Magnuson J."/>
            <person name="Maillard F."/>
            <person name="Murat C."/>
            <person name="Nolan M."/>
            <person name="Ohm R.A."/>
            <person name="Pangilinan J."/>
            <person name="Pereira M.F."/>
            <person name="Perotto S."/>
            <person name="Peter M."/>
            <person name="Pfister S."/>
            <person name="Riley R."/>
            <person name="Sitrit Y."/>
            <person name="Stielow J.B."/>
            <person name="Szollosi G."/>
            <person name="Zifcakova L."/>
            <person name="Stursova M."/>
            <person name="Spatafora J.W."/>
            <person name="Tedersoo L."/>
            <person name="Vaario L.M."/>
            <person name="Yamada A."/>
            <person name="Yan M."/>
            <person name="Wang P."/>
            <person name="Xu J."/>
            <person name="Bruns T."/>
            <person name="Baldrian P."/>
            <person name="Vilgalys R."/>
            <person name="Dunand C."/>
            <person name="Henrissat B."/>
            <person name="Grigoriev I.V."/>
            <person name="Hibbett D."/>
            <person name="Nagy L.G."/>
            <person name="Martin F.M."/>
        </authorList>
    </citation>
    <scope>NUCLEOTIDE SEQUENCE</scope>
    <source>
        <strain evidence="4">BED1</strain>
    </source>
</reference>
<gene>
    <name evidence="4" type="ORF">L210DRAFT_2841243</name>
</gene>
<feature type="chain" id="PRO_5041925853" description="Mid2 domain-containing protein" evidence="3">
    <location>
        <begin position="21"/>
        <end position="459"/>
    </location>
</feature>
<dbReference type="EMBL" id="WHUW01000040">
    <property type="protein sequence ID" value="KAF8432437.1"/>
    <property type="molecule type" value="Genomic_DNA"/>
</dbReference>
<dbReference type="Proteomes" id="UP001194468">
    <property type="component" value="Unassembled WGS sequence"/>
</dbReference>
<feature type="region of interest" description="Disordered" evidence="1">
    <location>
        <begin position="339"/>
        <end position="385"/>
    </location>
</feature>
<dbReference type="Gene3D" id="2.60.120.260">
    <property type="entry name" value="Galactose-binding domain-like"/>
    <property type="match status" value="1"/>
</dbReference>
<feature type="transmembrane region" description="Helical" evidence="2">
    <location>
        <begin position="274"/>
        <end position="299"/>
    </location>
</feature>
<evidence type="ECO:0000313" key="5">
    <source>
        <dbReference type="Proteomes" id="UP001194468"/>
    </source>
</evidence>
<feature type="region of interest" description="Disordered" evidence="1">
    <location>
        <begin position="249"/>
        <end position="269"/>
    </location>
</feature>
<evidence type="ECO:0000256" key="3">
    <source>
        <dbReference type="SAM" id="SignalP"/>
    </source>
</evidence>
<keyword evidence="3" id="KW-0732">Signal</keyword>
<feature type="region of interest" description="Disordered" evidence="1">
    <location>
        <begin position="404"/>
        <end position="459"/>
    </location>
</feature>
<protein>
    <recommendedName>
        <fullName evidence="6">Mid2 domain-containing protein</fullName>
    </recommendedName>
</protein>
<accession>A0AAD4BK88</accession>
<sequence>MFKPHLLFFVVSLFWTLVCADYTIDDSNYSVLKFSENPAGPVWGPFGSDTGEVLEIRLPNGTMQTVDATQCYDGTYTYAACAAKDNCAMQFSFTGSGITIYVLRAGPQGMSASLSIDSGSATTATLDAPPPPQDYIPHAVLFNVQNIPSGTHTAVMTVQDWNGGFSGMMLDYINVNQAQVSGPTSPSPIPIPSSTPSSTPAQSPSSTPASSNAQTTSQPTSSTGTQTNSVAPVSSAAVLSVFSSGTAALPSSTQSGNGTGTADSASSNSKKTNLAVVVGAVIGGVVGLLAILGLIFFCLRRRGRQHMETLNLFPSLQAEARFTDTGVISADPFASSVTLSASQPSGASRPLQSWTDLETGSTSNLANNPRSTTIRGASSGSNSVTSSAPVLVGVAAAVASAALPQDQDASAPTPPGQLAVRPRGGDRYPNEKAGPAPGAPSSRTRPPTPTCLARVQTQC</sequence>
<feature type="compositionally biased region" description="Polar residues" evidence="1">
    <location>
        <begin position="339"/>
        <end position="376"/>
    </location>
</feature>
<evidence type="ECO:0000256" key="2">
    <source>
        <dbReference type="SAM" id="Phobius"/>
    </source>
</evidence>
<proteinExistence type="predicted"/>
<name>A0AAD4BK88_BOLED</name>
<evidence type="ECO:0008006" key="6">
    <source>
        <dbReference type="Google" id="ProtNLM"/>
    </source>
</evidence>
<feature type="compositionally biased region" description="Low complexity" evidence="1">
    <location>
        <begin position="194"/>
        <end position="229"/>
    </location>
</feature>
<dbReference type="AlphaFoldDB" id="A0AAD4BK88"/>